<dbReference type="InterPro" id="IPR029058">
    <property type="entry name" value="AB_hydrolase_fold"/>
</dbReference>
<sequence>MGIFDLPTIVDQIRAETEHQKIFVIGHSQGSTLFLVGASEVPELNDKIHAAYLMAPAAFLGGAYEPFLTSVLPLLITPFENFLFTIFAGRIQRKNTRLMALLSSFQLHDICQPRILRCGLCGTVFGTNTFNPTQMNYTNIPRMVSKLFNVENFRSSIHFGQQIRSCGFRYYDHGPAGNLKRYGTEVPPNYKLERVTAPLHLLWAEQDSIVTPTDVQKLAESLSPQTLKSVTRINDDTFDHTDFSVARDANILVYEPLIAKMTKAWEEIVGGSSTR</sequence>
<dbReference type="InterPro" id="IPR000073">
    <property type="entry name" value="AB_hydrolase_1"/>
</dbReference>
<comment type="caution">
    <text evidence="4">The sequence shown here is derived from an EMBL/GenBank/DDBJ whole genome shotgun (WGS) entry which is preliminary data.</text>
</comment>
<protein>
    <recommendedName>
        <fullName evidence="3">AB hydrolase-1 domain-containing protein</fullName>
    </recommendedName>
</protein>
<feature type="domain" description="AB hydrolase-1" evidence="3">
    <location>
        <begin position="3"/>
        <end position="232"/>
    </location>
</feature>
<evidence type="ECO:0000259" key="3">
    <source>
        <dbReference type="Pfam" id="PF00561"/>
    </source>
</evidence>
<dbReference type="Gene3D" id="3.40.50.1820">
    <property type="entry name" value="alpha/beta hydrolase"/>
    <property type="match status" value="1"/>
</dbReference>
<proteinExistence type="predicted"/>
<gene>
    <name evidence="4" type="ORF">ODALV1_LOCUS30664</name>
</gene>
<evidence type="ECO:0000256" key="1">
    <source>
        <dbReference type="ARBA" id="ARBA00022963"/>
    </source>
</evidence>
<evidence type="ECO:0000313" key="5">
    <source>
        <dbReference type="Proteomes" id="UP001642540"/>
    </source>
</evidence>
<keyword evidence="5" id="KW-1185">Reference proteome</keyword>
<organism evidence="4 5">
    <name type="scientific">Orchesella dallaii</name>
    <dbReference type="NCBI Taxonomy" id="48710"/>
    <lineage>
        <taxon>Eukaryota</taxon>
        <taxon>Metazoa</taxon>
        <taxon>Ecdysozoa</taxon>
        <taxon>Arthropoda</taxon>
        <taxon>Hexapoda</taxon>
        <taxon>Collembola</taxon>
        <taxon>Entomobryomorpha</taxon>
        <taxon>Entomobryoidea</taxon>
        <taxon>Orchesellidae</taxon>
        <taxon>Orchesellinae</taxon>
        <taxon>Orchesella</taxon>
    </lineage>
</organism>
<reference evidence="4 5" key="1">
    <citation type="submission" date="2024-08" db="EMBL/GenBank/DDBJ databases">
        <authorList>
            <person name="Cucini C."/>
            <person name="Frati F."/>
        </authorList>
    </citation>
    <scope>NUCLEOTIDE SEQUENCE [LARGE SCALE GENOMIC DNA]</scope>
</reference>
<evidence type="ECO:0000313" key="4">
    <source>
        <dbReference type="EMBL" id="CAL8145982.1"/>
    </source>
</evidence>
<dbReference type="EMBL" id="CAXLJM020000164">
    <property type="protein sequence ID" value="CAL8145982.1"/>
    <property type="molecule type" value="Genomic_DNA"/>
</dbReference>
<keyword evidence="1" id="KW-0442">Lipid degradation</keyword>
<dbReference type="Proteomes" id="UP001642540">
    <property type="component" value="Unassembled WGS sequence"/>
</dbReference>
<accession>A0ABP1S7R3</accession>
<dbReference type="PANTHER" id="PTHR11005">
    <property type="entry name" value="LYSOSOMAL ACID LIPASE-RELATED"/>
    <property type="match status" value="1"/>
</dbReference>
<name>A0ABP1S7R3_9HEXA</name>
<dbReference type="SUPFAM" id="SSF53474">
    <property type="entry name" value="alpha/beta-Hydrolases"/>
    <property type="match status" value="1"/>
</dbReference>
<dbReference type="Pfam" id="PF00561">
    <property type="entry name" value="Abhydrolase_1"/>
    <property type="match status" value="1"/>
</dbReference>
<evidence type="ECO:0000256" key="2">
    <source>
        <dbReference type="ARBA" id="ARBA00023098"/>
    </source>
</evidence>
<keyword evidence="2" id="KW-0443">Lipid metabolism</keyword>